<dbReference type="AlphaFoldDB" id="A0A2I0JF07"/>
<reference evidence="2 3" key="1">
    <citation type="submission" date="2017-11" db="EMBL/GenBank/DDBJ databases">
        <title>De-novo sequencing of pomegranate (Punica granatum L.) genome.</title>
        <authorList>
            <person name="Akparov Z."/>
            <person name="Amiraslanov A."/>
            <person name="Hajiyeva S."/>
            <person name="Abbasov M."/>
            <person name="Kaur K."/>
            <person name="Hamwieh A."/>
            <person name="Solovyev V."/>
            <person name="Salamov A."/>
            <person name="Braich B."/>
            <person name="Kosarev P."/>
            <person name="Mahmoud A."/>
            <person name="Hajiyev E."/>
            <person name="Babayeva S."/>
            <person name="Izzatullayeva V."/>
            <person name="Mammadov A."/>
            <person name="Mammadov A."/>
            <person name="Sharifova S."/>
            <person name="Ojaghi J."/>
            <person name="Eynullazada K."/>
            <person name="Bayramov B."/>
            <person name="Abdulazimova A."/>
            <person name="Shahmuradov I."/>
        </authorList>
    </citation>
    <scope>NUCLEOTIDE SEQUENCE [LARGE SCALE GENOMIC DNA]</scope>
    <source>
        <strain evidence="3">cv. AG2017</strain>
        <tissue evidence="2">Leaf</tissue>
    </source>
</reference>
<evidence type="ECO:0000313" key="3">
    <source>
        <dbReference type="Proteomes" id="UP000233551"/>
    </source>
</evidence>
<comment type="caution">
    <text evidence="2">The sequence shown here is derived from an EMBL/GenBank/DDBJ whole genome shotgun (WGS) entry which is preliminary data.</text>
</comment>
<proteinExistence type="predicted"/>
<accession>A0A2I0JF07</accession>
<protein>
    <submittedName>
        <fullName evidence="2">Uncharacterized protein</fullName>
    </submittedName>
</protein>
<evidence type="ECO:0000313" key="2">
    <source>
        <dbReference type="EMBL" id="PKI54818.1"/>
    </source>
</evidence>
<dbReference type="EMBL" id="PGOL01001763">
    <property type="protein sequence ID" value="PKI54818.1"/>
    <property type="molecule type" value="Genomic_DNA"/>
</dbReference>
<feature type="compositionally biased region" description="Basic and acidic residues" evidence="1">
    <location>
        <begin position="1"/>
        <end position="10"/>
    </location>
</feature>
<name>A0A2I0JF07_PUNGR</name>
<feature type="region of interest" description="Disordered" evidence="1">
    <location>
        <begin position="1"/>
        <end position="23"/>
    </location>
</feature>
<organism evidence="2 3">
    <name type="scientific">Punica granatum</name>
    <name type="common">Pomegranate</name>
    <dbReference type="NCBI Taxonomy" id="22663"/>
    <lineage>
        <taxon>Eukaryota</taxon>
        <taxon>Viridiplantae</taxon>
        <taxon>Streptophyta</taxon>
        <taxon>Embryophyta</taxon>
        <taxon>Tracheophyta</taxon>
        <taxon>Spermatophyta</taxon>
        <taxon>Magnoliopsida</taxon>
        <taxon>eudicotyledons</taxon>
        <taxon>Gunneridae</taxon>
        <taxon>Pentapetalae</taxon>
        <taxon>rosids</taxon>
        <taxon>malvids</taxon>
        <taxon>Myrtales</taxon>
        <taxon>Lythraceae</taxon>
        <taxon>Punica</taxon>
    </lineage>
</organism>
<dbReference type="Proteomes" id="UP000233551">
    <property type="component" value="Unassembled WGS sequence"/>
</dbReference>
<gene>
    <name evidence="2" type="ORF">CRG98_024769</name>
</gene>
<evidence type="ECO:0000256" key="1">
    <source>
        <dbReference type="SAM" id="MobiDB-lite"/>
    </source>
</evidence>
<keyword evidence="3" id="KW-1185">Reference proteome</keyword>
<sequence>MEGEERRELESQTVLVPRGGDPANHDVKSIVVGAQDLRENEISVRHVFELYELWDEEVGLLYHFYEHLDVDPLDRSRGLASPNDREQSFGWAFLDLSRKLAGNNGSEFWLKHCL</sequence>